<evidence type="ECO:0000313" key="4">
    <source>
        <dbReference type="EMBL" id="CQR24707.1"/>
    </source>
</evidence>
<dbReference type="PANTHER" id="PTHR40068:SF1">
    <property type="entry name" value="TRANSCRIPTION REPRESSOR NIAR-RELATED"/>
    <property type="match status" value="1"/>
</dbReference>
<dbReference type="InterPro" id="IPR035922">
    <property type="entry name" value="3H_dom_sf"/>
</dbReference>
<protein>
    <submittedName>
        <fullName evidence="4">Transcriptional regulator</fullName>
    </submittedName>
</protein>
<dbReference type="InterPro" id="IPR004173">
    <property type="entry name" value="3H_domain"/>
</dbReference>
<feature type="binding site" evidence="1">
    <location>
        <position position="77"/>
    </location>
    <ligand>
        <name>Ni(2+)</name>
        <dbReference type="ChEBI" id="CHEBI:49786"/>
    </ligand>
</feature>
<keyword evidence="1" id="KW-0533">Nickel</keyword>
<name>A0A0E4H508_9STRE</name>
<feature type="binding site" evidence="1">
    <location>
        <position position="85"/>
    </location>
    <ligand>
        <name>Ni(2+)</name>
        <dbReference type="ChEBI" id="CHEBI:49786"/>
    </ligand>
</feature>
<dbReference type="PANTHER" id="PTHR40068">
    <property type="entry name" value="TRANSCRIPTION REPRESSOR NIAR-RELATED"/>
    <property type="match status" value="1"/>
</dbReference>
<dbReference type="InterPro" id="IPR026043">
    <property type="entry name" value="NadR"/>
</dbReference>
<keyword evidence="1" id="KW-0479">Metal-binding</keyword>
<dbReference type="RefSeq" id="WP_093650324.1">
    <property type="nucleotide sequence ID" value="NZ_CTEN01000002.1"/>
</dbReference>
<feature type="domain" description="Helix-turn-helix type 11" evidence="3">
    <location>
        <begin position="6"/>
        <end position="58"/>
    </location>
</feature>
<evidence type="ECO:0000259" key="3">
    <source>
        <dbReference type="Pfam" id="PF08279"/>
    </source>
</evidence>
<organism evidence="4 5">
    <name type="scientific">Streptococcus varani</name>
    <dbReference type="NCBI Taxonomy" id="1608583"/>
    <lineage>
        <taxon>Bacteria</taxon>
        <taxon>Bacillati</taxon>
        <taxon>Bacillota</taxon>
        <taxon>Bacilli</taxon>
        <taxon>Lactobacillales</taxon>
        <taxon>Streptococcaceae</taxon>
        <taxon>Streptococcus</taxon>
    </lineage>
</organism>
<dbReference type="OrthoDB" id="9792661at2"/>
<dbReference type="Gene3D" id="3.30.1340.20">
    <property type="entry name" value="3H domain"/>
    <property type="match status" value="1"/>
</dbReference>
<accession>A0A0E4H508</accession>
<dbReference type="InterPro" id="IPR013196">
    <property type="entry name" value="HTH_11"/>
</dbReference>
<dbReference type="AlphaFoldDB" id="A0A0E4H508"/>
<dbReference type="GO" id="GO:0046872">
    <property type="term" value="F:metal ion binding"/>
    <property type="evidence" value="ECO:0007669"/>
    <property type="project" value="UniProtKB-KW"/>
</dbReference>
<dbReference type="EMBL" id="CTEN01000002">
    <property type="protein sequence ID" value="CQR24707.1"/>
    <property type="molecule type" value="Genomic_DNA"/>
</dbReference>
<evidence type="ECO:0000259" key="2">
    <source>
        <dbReference type="Pfam" id="PF02829"/>
    </source>
</evidence>
<dbReference type="SUPFAM" id="SSF75500">
    <property type="entry name" value="Putative transcriptional regulator TM1602, C-terminal domain"/>
    <property type="match status" value="1"/>
</dbReference>
<evidence type="ECO:0000256" key="1">
    <source>
        <dbReference type="PIRSR" id="PIRSR037847-1"/>
    </source>
</evidence>
<dbReference type="SUPFAM" id="SSF46785">
    <property type="entry name" value="Winged helix' DNA-binding domain"/>
    <property type="match status" value="1"/>
</dbReference>
<feature type="binding site" evidence="1">
    <location>
        <position position="144"/>
    </location>
    <ligand>
        <name>Ni(2+)</name>
        <dbReference type="ChEBI" id="CHEBI:49786"/>
    </ligand>
</feature>
<keyword evidence="5" id="KW-1185">Reference proteome</keyword>
<reference evidence="5" key="1">
    <citation type="submission" date="2015-03" db="EMBL/GenBank/DDBJ databases">
        <authorList>
            <person name="Urmite Genomes"/>
        </authorList>
    </citation>
    <scope>NUCLEOTIDE SEQUENCE [LARGE SCALE GENOMIC DNA]</scope>
    <source>
        <strain evidence="5">FF10</strain>
    </source>
</reference>
<dbReference type="Gene3D" id="1.10.10.10">
    <property type="entry name" value="Winged helix-like DNA-binding domain superfamily/Winged helix DNA-binding domain"/>
    <property type="match status" value="1"/>
</dbReference>
<sequence length="173" mass="19084">MKATQRRQTIIEILGKTSQAISASQLAHQLGVSRQVIVGDVALLRANNQDILSTPRGYLLANNLISHDYKGKLVCCHSLEESQDELKLIVENGGRILDVEIEHPVYGMLTAALNISTIEDVLNFAEKMNSSKATLLSSLTQGIHLHTIACPSKDIFDTIKEALDNRGYLMKEE</sequence>
<dbReference type="PIRSF" id="PIRSF037847">
    <property type="entry name" value="NiaR"/>
    <property type="match status" value="1"/>
</dbReference>
<evidence type="ECO:0000313" key="5">
    <source>
        <dbReference type="Proteomes" id="UP000198604"/>
    </source>
</evidence>
<dbReference type="InterPro" id="IPR036388">
    <property type="entry name" value="WH-like_DNA-bd_sf"/>
</dbReference>
<dbReference type="STRING" id="1608583.BN1356_01064"/>
<dbReference type="Pfam" id="PF08279">
    <property type="entry name" value="HTH_11"/>
    <property type="match status" value="1"/>
</dbReference>
<dbReference type="Proteomes" id="UP000198604">
    <property type="component" value="Unassembled WGS sequence"/>
</dbReference>
<feature type="binding site" evidence="1">
    <location>
        <position position="146"/>
    </location>
    <ligand>
        <name>Ni(2+)</name>
        <dbReference type="ChEBI" id="CHEBI:49786"/>
    </ligand>
</feature>
<feature type="domain" description="3H" evidence="2">
    <location>
        <begin position="74"/>
        <end position="169"/>
    </location>
</feature>
<dbReference type="InterPro" id="IPR036390">
    <property type="entry name" value="WH_DNA-bd_sf"/>
</dbReference>
<proteinExistence type="predicted"/>
<dbReference type="Pfam" id="PF02829">
    <property type="entry name" value="3H"/>
    <property type="match status" value="1"/>
</dbReference>
<gene>
    <name evidence="4" type="ORF">BN1356_01064</name>
</gene>